<keyword evidence="1" id="KW-0238">DNA-binding</keyword>
<evidence type="ECO:0000313" key="5">
    <source>
        <dbReference type="Proteomes" id="UP000241986"/>
    </source>
</evidence>
<dbReference type="RefSeq" id="WP_042060636.1">
    <property type="nucleotide sequence ID" value="NZ_CP121837.1"/>
</dbReference>
<dbReference type="SMART" id="SM00530">
    <property type="entry name" value="HTH_XRE"/>
    <property type="match status" value="1"/>
</dbReference>
<evidence type="ECO:0000256" key="1">
    <source>
        <dbReference type="ARBA" id="ARBA00023125"/>
    </source>
</evidence>
<dbReference type="PANTHER" id="PTHR46797">
    <property type="entry name" value="HTH-TYPE TRANSCRIPTIONAL REGULATOR"/>
    <property type="match status" value="1"/>
</dbReference>
<dbReference type="InterPro" id="IPR050807">
    <property type="entry name" value="TransReg_Diox_bact_type"/>
</dbReference>
<dbReference type="Proteomes" id="UP000241986">
    <property type="component" value="Unassembled WGS sequence"/>
</dbReference>
<dbReference type="PROSITE" id="PS50943">
    <property type="entry name" value="HTH_CROC1"/>
    <property type="match status" value="1"/>
</dbReference>
<evidence type="ECO:0000313" key="3">
    <source>
        <dbReference type="EMBL" id="MCR4450904.1"/>
    </source>
</evidence>
<dbReference type="InterPro" id="IPR001387">
    <property type="entry name" value="Cro/C1-type_HTH"/>
</dbReference>
<dbReference type="InterPro" id="IPR010982">
    <property type="entry name" value="Lambda_DNA-bd_dom_sf"/>
</dbReference>
<accession>A0A2T4MZ42</accession>
<dbReference type="GO" id="GO:0003700">
    <property type="term" value="F:DNA-binding transcription factor activity"/>
    <property type="evidence" value="ECO:0007669"/>
    <property type="project" value="TreeGrafter"/>
</dbReference>
<dbReference type="CDD" id="cd00093">
    <property type="entry name" value="HTH_XRE"/>
    <property type="match status" value="1"/>
</dbReference>
<name>A0A2T4MZ42_AERVE</name>
<dbReference type="Gene3D" id="1.10.260.40">
    <property type="entry name" value="lambda repressor-like DNA-binding domains"/>
    <property type="match status" value="1"/>
</dbReference>
<proteinExistence type="predicted"/>
<dbReference type="PANTHER" id="PTHR46797:SF1">
    <property type="entry name" value="METHYLPHOSPHONATE SYNTHASE"/>
    <property type="match status" value="1"/>
</dbReference>
<feature type="domain" description="HTH cro/C1-type" evidence="2">
    <location>
        <begin position="17"/>
        <end position="71"/>
    </location>
</feature>
<dbReference type="Pfam" id="PF01381">
    <property type="entry name" value="HTH_3"/>
    <property type="match status" value="1"/>
</dbReference>
<dbReference type="EMBL" id="PZKL01000039">
    <property type="protein sequence ID" value="PTH79843.1"/>
    <property type="molecule type" value="Genomic_DNA"/>
</dbReference>
<sequence>MTDITIKQLAKTVGRAIARQRQQAGLTQEQVAERLDIGMEAVSRMERGVVVPTIVRLAELAQLFDCELADFLRESSNRPTEQGIVLSQQLAKLDDADRAWLLETIARLVARLSGEGTSST</sequence>
<protein>
    <submittedName>
        <fullName evidence="3">Helix-turn-helix domain-containing protein</fullName>
    </submittedName>
    <submittedName>
        <fullName evidence="4">XRE family transcriptional regulator</fullName>
    </submittedName>
</protein>
<dbReference type="Proteomes" id="UP001204061">
    <property type="component" value="Unassembled WGS sequence"/>
</dbReference>
<comment type="caution">
    <text evidence="4">The sequence shown here is derived from an EMBL/GenBank/DDBJ whole genome shotgun (WGS) entry which is preliminary data.</text>
</comment>
<dbReference type="GO" id="GO:0003677">
    <property type="term" value="F:DNA binding"/>
    <property type="evidence" value="ECO:0007669"/>
    <property type="project" value="UniProtKB-KW"/>
</dbReference>
<dbReference type="AlphaFoldDB" id="A0A2T4MZ42"/>
<dbReference type="EMBL" id="JANLFC010000087">
    <property type="protein sequence ID" value="MCR4450904.1"/>
    <property type="molecule type" value="Genomic_DNA"/>
</dbReference>
<reference evidence="4 5" key="1">
    <citation type="submission" date="2018-03" db="EMBL/GenBank/DDBJ databases">
        <title>Aeromonas veronii whole genome sequencing and analysis.</title>
        <authorList>
            <person name="Xie H."/>
            <person name="Liu T."/>
            <person name="Wang K."/>
        </authorList>
    </citation>
    <scope>NUCLEOTIDE SEQUENCE [LARGE SCALE GENOMIC DNA]</scope>
    <source>
        <strain evidence="4 5">XH.VA.1</strain>
    </source>
</reference>
<organism evidence="4 5">
    <name type="scientific">Aeromonas veronii</name>
    <dbReference type="NCBI Taxonomy" id="654"/>
    <lineage>
        <taxon>Bacteria</taxon>
        <taxon>Pseudomonadati</taxon>
        <taxon>Pseudomonadota</taxon>
        <taxon>Gammaproteobacteria</taxon>
        <taxon>Aeromonadales</taxon>
        <taxon>Aeromonadaceae</taxon>
        <taxon>Aeromonas</taxon>
    </lineage>
</organism>
<reference evidence="3" key="2">
    <citation type="submission" date="2022-08" db="EMBL/GenBank/DDBJ databases">
        <title>A global survey of hypervirulent Aeromonas hydrophila identified this emerging pathogen in farmed fish in the lower Mekong River basin.</title>
        <authorList>
            <person name="Xu T."/>
            <person name="Rasmussen-Ivey C.R."/>
            <person name="Moen F.S."/>
            <person name="Fernandez Bravo A."/>
            <person name="Lamy B."/>
            <person name="Beaz-Hidalgo R."/>
            <person name="Khan C.D."/>
            <person name="Castro Escarpulli G."/>
            <person name="Yasin I.S.M."/>
            <person name="Figueras M.J."/>
            <person name="Azzam Sayuti M."/>
            <person name="Karim M.M."/>
            <person name="Alam K.M."/>
            <person name="Le T.T.T."/>
            <person name="Thao N.H.P."/>
            <person name="Addo S."/>
            <person name="Duodu S."/>
            <person name="Ali S."/>
            <person name="Mey S."/>
            <person name="Somony T."/>
            <person name="Liles M.R."/>
        </authorList>
    </citation>
    <scope>NUCLEOTIDE SEQUENCE</scope>
    <source>
        <strain evidence="3">0.14</strain>
    </source>
</reference>
<dbReference type="SUPFAM" id="SSF47413">
    <property type="entry name" value="lambda repressor-like DNA-binding domains"/>
    <property type="match status" value="1"/>
</dbReference>
<evidence type="ECO:0000259" key="2">
    <source>
        <dbReference type="PROSITE" id="PS50943"/>
    </source>
</evidence>
<gene>
    <name evidence="4" type="ORF">DAA48_18225</name>
    <name evidence="3" type="ORF">NS965_21195</name>
</gene>
<evidence type="ECO:0000313" key="4">
    <source>
        <dbReference type="EMBL" id="PTH79843.1"/>
    </source>
</evidence>
<dbReference type="GO" id="GO:0005829">
    <property type="term" value="C:cytosol"/>
    <property type="evidence" value="ECO:0007669"/>
    <property type="project" value="TreeGrafter"/>
</dbReference>